<feature type="domain" description="Fe/B12 periplasmic-binding" evidence="6">
    <location>
        <begin position="48"/>
        <end position="309"/>
    </location>
</feature>
<dbReference type="PANTHER" id="PTHR30532">
    <property type="entry name" value="IRON III DICITRATE-BINDING PERIPLASMIC PROTEIN"/>
    <property type="match status" value="1"/>
</dbReference>
<dbReference type="STRING" id="569.A6V27_11130"/>
<dbReference type="InterPro" id="IPR002491">
    <property type="entry name" value="ABC_transptr_periplasmic_BD"/>
</dbReference>
<name>A0A1C6Z483_HAFAL</name>
<keyword evidence="4" id="KW-0408">Iron</keyword>
<gene>
    <name evidence="7" type="ORF">BN1044_03360</name>
</gene>
<keyword evidence="4" id="KW-0406">Ion transport</keyword>
<evidence type="ECO:0000256" key="4">
    <source>
        <dbReference type="ARBA" id="ARBA00022496"/>
    </source>
</evidence>
<evidence type="ECO:0000259" key="6">
    <source>
        <dbReference type="PROSITE" id="PS50983"/>
    </source>
</evidence>
<dbReference type="RefSeq" id="WP_247650270.1">
    <property type="nucleotide sequence ID" value="NZ_FMIQ01000062.1"/>
</dbReference>
<dbReference type="InterPro" id="IPR051313">
    <property type="entry name" value="Bact_iron-sidero_bind"/>
</dbReference>
<accession>A0A1C6Z483</accession>
<dbReference type="SUPFAM" id="SSF53807">
    <property type="entry name" value="Helical backbone' metal receptor"/>
    <property type="match status" value="1"/>
</dbReference>
<dbReference type="PROSITE" id="PS50983">
    <property type="entry name" value="FE_B12_PBP"/>
    <property type="match status" value="1"/>
</dbReference>
<comment type="subcellular location">
    <subcellularLocation>
        <location evidence="1">Cell envelope</location>
    </subcellularLocation>
</comment>
<sequence>MSDLMRDPNSPDFGRRRLITALALSPFLLPLSVQASALTSTTYPDLNRIVALEWLPIELLLTLGITPLAVAEIANYRLWVQEPELAPTVIDLGNRTEPNMELLQQIDPSLILYSDGFGPSVAKMQTIAPAMGFSFNDGSGLPLKLAKKSLQNLAEKLGVPERASAHLALFQQRLAQSKQRLSAWDNTPLLLFTLLDAGHALVFGKGSMFQEVMDELDLKNAWTGATNFWGSAIVGIEQLATVSPQAQAIFFSHGNDALFAQVQKTPLWQALPFVRGQKVISQPGVWFYGATLSAMRFCDLLESALGAKS</sequence>
<proteinExistence type="inferred from homology"/>
<dbReference type="GO" id="GO:1901678">
    <property type="term" value="P:iron coordination entity transport"/>
    <property type="evidence" value="ECO:0007669"/>
    <property type="project" value="UniProtKB-ARBA"/>
</dbReference>
<dbReference type="NCBIfam" id="NF007864">
    <property type="entry name" value="PRK10576.1"/>
    <property type="match status" value="1"/>
</dbReference>
<evidence type="ECO:0000256" key="3">
    <source>
        <dbReference type="ARBA" id="ARBA00022448"/>
    </source>
</evidence>
<evidence type="ECO:0000313" key="8">
    <source>
        <dbReference type="Proteomes" id="UP000094844"/>
    </source>
</evidence>
<dbReference type="GO" id="GO:0030288">
    <property type="term" value="C:outer membrane-bounded periplasmic space"/>
    <property type="evidence" value="ECO:0007669"/>
    <property type="project" value="TreeGrafter"/>
</dbReference>
<evidence type="ECO:0000256" key="2">
    <source>
        <dbReference type="ARBA" id="ARBA00008814"/>
    </source>
</evidence>
<reference evidence="7 8" key="1">
    <citation type="submission" date="2016-09" db="EMBL/GenBank/DDBJ databases">
        <authorList>
            <person name="Capua I."/>
            <person name="De Benedictis P."/>
            <person name="Joannis T."/>
            <person name="Lombin L.H."/>
            <person name="Cattoli G."/>
        </authorList>
    </citation>
    <scope>NUCLEOTIDE SEQUENCE [LARGE SCALE GENOMIC DNA]</scope>
    <source>
        <strain evidence="7 8">GB001</strain>
    </source>
</reference>
<keyword evidence="5" id="KW-0732">Signal</keyword>
<comment type="similarity">
    <text evidence="2">Belongs to the bacterial solute-binding protein 8 family.</text>
</comment>
<evidence type="ECO:0000256" key="1">
    <source>
        <dbReference type="ARBA" id="ARBA00004196"/>
    </source>
</evidence>
<dbReference type="Proteomes" id="UP000094844">
    <property type="component" value="Unassembled WGS sequence"/>
</dbReference>
<protein>
    <submittedName>
        <fullName evidence="7">Iron complex transport system substrate-binding protein</fullName>
    </submittedName>
</protein>
<dbReference type="Pfam" id="PF01497">
    <property type="entry name" value="Peripla_BP_2"/>
    <property type="match status" value="1"/>
</dbReference>
<evidence type="ECO:0000313" key="7">
    <source>
        <dbReference type="EMBL" id="SCM53865.1"/>
    </source>
</evidence>
<dbReference type="PRINTS" id="PR01715">
    <property type="entry name" value="FERRIBNDNGPP"/>
</dbReference>
<evidence type="ECO:0000256" key="5">
    <source>
        <dbReference type="ARBA" id="ARBA00022729"/>
    </source>
</evidence>
<dbReference type="Gene3D" id="3.40.50.1980">
    <property type="entry name" value="Nitrogenase molybdenum iron protein domain"/>
    <property type="match status" value="2"/>
</dbReference>
<organism evidence="7 8">
    <name type="scientific">Hafnia alvei</name>
    <dbReference type="NCBI Taxonomy" id="569"/>
    <lineage>
        <taxon>Bacteria</taxon>
        <taxon>Pseudomonadati</taxon>
        <taxon>Pseudomonadota</taxon>
        <taxon>Gammaproteobacteria</taxon>
        <taxon>Enterobacterales</taxon>
        <taxon>Hafniaceae</taxon>
        <taxon>Hafnia</taxon>
    </lineage>
</organism>
<dbReference type="PANTHER" id="PTHR30532:SF1">
    <property type="entry name" value="IRON(3+)-HYDROXAMATE-BINDING PROTEIN FHUD"/>
    <property type="match status" value="1"/>
</dbReference>
<keyword evidence="4" id="KW-0410">Iron transport</keyword>
<dbReference type="EMBL" id="FMIQ01000062">
    <property type="protein sequence ID" value="SCM53865.1"/>
    <property type="molecule type" value="Genomic_DNA"/>
</dbReference>
<dbReference type="CDD" id="cd01146">
    <property type="entry name" value="FhuD"/>
    <property type="match status" value="1"/>
</dbReference>
<keyword evidence="3" id="KW-0813">Transport</keyword>
<dbReference type="AlphaFoldDB" id="A0A1C6Z483"/>